<evidence type="ECO:0000256" key="1">
    <source>
        <dbReference type="SAM" id="MobiDB-lite"/>
    </source>
</evidence>
<feature type="region of interest" description="Disordered" evidence="1">
    <location>
        <begin position="165"/>
        <end position="261"/>
    </location>
</feature>
<sequence length="383" mass="40539">MARAPLLLALLCACAAAAGSANAAGRKMVGVYELKAGDFSVGVTNWGATITSVVLPDSKGDFADVVLGYDTIGGYVSGKSYFGALVGRVANRIANARFVLDGKAYHLFKNDGNNTLHGGHRGFSQVVWTVKEFVGGGDSPYITLYYHSFDGEQVRVVWNRFPRRPGRVRDVPAGGPLRAAGAHERDGREQGDPGEPGAAHVLEPGRAGQRRRPPQHGAAVRVPVHARGRRPHPDGRGGARGRHALRLPRAGRGGLAHPPGLRRQGRRLRLRHQLRRGRGARGAAEGGRRPGRRVRPGAGAVGQPAWGAVLHGQLPPGRQGEGRQGVPAVRRAVPRDAGVPGRRQPPQFPLPDRQAGAGVQARHGVQVLLLAALCIGNNTLVPG</sequence>
<dbReference type="Gene3D" id="2.70.98.10">
    <property type="match status" value="1"/>
</dbReference>
<dbReference type="GO" id="GO:0005975">
    <property type="term" value="P:carbohydrate metabolic process"/>
    <property type="evidence" value="ECO:0007669"/>
    <property type="project" value="InterPro"/>
</dbReference>
<dbReference type="EMBL" id="CM007648">
    <property type="protein sequence ID" value="ONM16964.1"/>
    <property type="molecule type" value="Genomic_DNA"/>
</dbReference>
<feature type="region of interest" description="Disordered" evidence="1">
    <location>
        <begin position="335"/>
        <end position="354"/>
    </location>
</feature>
<dbReference type="SMR" id="A0A1D6E990"/>
<dbReference type="AlphaFoldDB" id="A0A1D6E990"/>
<keyword evidence="2" id="KW-0732">Signal</keyword>
<dbReference type="SUPFAM" id="SSF74650">
    <property type="entry name" value="Galactose mutarotase-like"/>
    <property type="match status" value="1"/>
</dbReference>
<dbReference type="GO" id="GO:0030246">
    <property type="term" value="F:carbohydrate binding"/>
    <property type="evidence" value="ECO:0007669"/>
    <property type="project" value="InterPro"/>
</dbReference>
<feature type="compositionally biased region" description="Basic and acidic residues" evidence="1">
    <location>
        <begin position="181"/>
        <end position="191"/>
    </location>
</feature>
<feature type="compositionally biased region" description="Low complexity" evidence="1">
    <location>
        <begin position="247"/>
        <end position="261"/>
    </location>
</feature>
<reference evidence="3" key="1">
    <citation type="submission" date="2015-12" db="EMBL/GenBank/DDBJ databases">
        <title>Update maize B73 reference genome by single molecule sequencing technologies.</title>
        <authorList>
            <consortium name="Maize Genome Sequencing Project"/>
            <person name="Ware D."/>
        </authorList>
    </citation>
    <scope>NUCLEOTIDE SEQUENCE [LARGE SCALE GENOMIC DNA]</scope>
    <source>
        <tissue evidence="3">Seedling</tissue>
    </source>
</reference>
<evidence type="ECO:0000313" key="3">
    <source>
        <dbReference type="EMBL" id="ONM16964.1"/>
    </source>
</evidence>
<feature type="chain" id="PRO_5010803583" evidence="2">
    <location>
        <begin position="24"/>
        <end position="383"/>
    </location>
</feature>
<evidence type="ECO:0000256" key="2">
    <source>
        <dbReference type="SAM" id="SignalP"/>
    </source>
</evidence>
<dbReference type="PANTHER" id="PTHR10091">
    <property type="entry name" value="ALDOSE-1-EPIMERASE"/>
    <property type="match status" value="1"/>
</dbReference>
<dbReference type="STRING" id="4577.A0A1D6E990"/>
<proteinExistence type="predicted"/>
<dbReference type="InterPro" id="IPR011013">
    <property type="entry name" value="Gal_mutarotase_sf_dom"/>
</dbReference>
<dbReference type="InterPro" id="IPR008183">
    <property type="entry name" value="Aldose_1/G6P_1-epimerase"/>
</dbReference>
<dbReference type="InterPro" id="IPR014718">
    <property type="entry name" value="GH-type_carb-bd"/>
</dbReference>
<feature type="region of interest" description="Disordered" evidence="1">
    <location>
        <begin position="274"/>
        <end position="300"/>
    </location>
</feature>
<dbReference type="GO" id="GO:0016853">
    <property type="term" value="F:isomerase activity"/>
    <property type="evidence" value="ECO:0007669"/>
    <property type="project" value="InterPro"/>
</dbReference>
<dbReference type="Pfam" id="PF01263">
    <property type="entry name" value="Aldose_epim"/>
    <property type="match status" value="1"/>
</dbReference>
<dbReference type="ExpressionAtlas" id="A0A1D6E990">
    <property type="expression patterns" value="baseline and differential"/>
</dbReference>
<dbReference type="IntAct" id="A0A1D6E990">
    <property type="interactions" value="2"/>
</dbReference>
<accession>A0A1D6E990</accession>
<name>A0A1D6E990_MAIZE</name>
<dbReference type="PANTHER" id="PTHR10091:SF0">
    <property type="entry name" value="GALACTOSE MUTAROTASE"/>
    <property type="match status" value="1"/>
</dbReference>
<organism evidence="3">
    <name type="scientific">Zea mays</name>
    <name type="common">Maize</name>
    <dbReference type="NCBI Taxonomy" id="4577"/>
    <lineage>
        <taxon>Eukaryota</taxon>
        <taxon>Viridiplantae</taxon>
        <taxon>Streptophyta</taxon>
        <taxon>Embryophyta</taxon>
        <taxon>Tracheophyta</taxon>
        <taxon>Spermatophyta</taxon>
        <taxon>Magnoliopsida</taxon>
        <taxon>Liliopsida</taxon>
        <taxon>Poales</taxon>
        <taxon>Poaceae</taxon>
        <taxon>PACMAD clade</taxon>
        <taxon>Panicoideae</taxon>
        <taxon>Andropogonodae</taxon>
        <taxon>Andropogoneae</taxon>
        <taxon>Tripsacinae</taxon>
        <taxon>Zea</taxon>
    </lineage>
</organism>
<feature type="signal peptide" evidence="2">
    <location>
        <begin position="1"/>
        <end position="23"/>
    </location>
</feature>
<protein>
    <submittedName>
        <fullName evidence="3">Galactose mutarotase-like superfamily protein</fullName>
    </submittedName>
</protein>
<gene>
    <name evidence="3" type="ORF">ZEAMMB73_Zm00001d003434</name>
</gene>